<evidence type="ECO:0008006" key="4">
    <source>
        <dbReference type="Google" id="ProtNLM"/>
    </source>
</evidence>
<dbReference type="EMBL" id="FNZQ01000001">
    <property type="protein sequence ID" value="SEK44145.1"/>
    <property type="molecule type" value="Genomic_DNA"/>
</dbReference>
<evidence type="ECO:0000256" key="1">
    <source>
        <dbReference type="SAM" id="Coils"/>
    </source>
</evidence>
<name>A0A1H7H7Q2_9RHOB</name>
<evidence type="ECO:0000313" key="2">
    <source>
        <dbReference type="EMBL" id="SEK44145.1"/>
    </source>
</evidence>
<dbReference type="Proteomes" id="UP000199283">
    <property type="component" value="Unassembled WGS sequence"/>
</dbReference>
<protein>
    <recommendedName>
        <fullName evidence="4">Flagellar motility protein MotE, a chaperone for MotC folding</fullName>
    </recommendedName>
</protein>
<gene>
    <name evidence="2" type="ORF">SAMN04488526_0582</name>
</gene>
<proteinExistence type="predicted"/>
<dbReference type="STRING" id="188906.SAMN04488526_0582"/>
<feature type="coiled-coil region" evidence="1">
    <location>
        <begin position="90"/>
        <end position="117"/>
    </location>
</feature>
<keyword evidence="3" id="KW-1185">Reference proteome</keyword>
<organism evidence="2 3">
    <name type="scientific">Jannaschia helgolandensis</name>
    <dbReference type="NCBI Taxonomy" id="188906"/>
    <lineage>
        <taxon>Bacteria</taxon>
        <taxon>Pseudomonadati</taxon>
        <taxon>Pseudomonadota</taxon>
        <taxon>Alphaproteobacteria</taxon>
        <taxon>Rhodobacterales</taxon>
        <taxon>Roseobacteraceae</taxon>
        <taxon>Jannaschia</taxon>
    </lineage>
</organism>
<sequence length="194" mass="20951">MKAFFIRNVKRLSITTLIAILLISALSRIVSAGLAGLPDETLDPTDASYDRNALLCPPSDEVSMLITQIGQRGEDLTNREMTVALREQDIAVARQEIEGALARLTEAEEKLAARMQQSSTAADTDVDQLVRVYEGMKPKEAAVLFEAMEPAFAAGFLTRMSADAASALFSNLSPEKAYALSVIMAGRNANAARE</sequence>
<dbReference type="SUPFAM" id="SSF158791">
    <property type="entry name" value="MgtE N-terminal domain-like"/>
    <property type="match status" value="1"/>
</dbReference>
<accession>A0A1H7H7Q2</accession>
<reference evidence="2 3" key="1">
    <citation type="submission" date="2016-10" db="EMBL/GenBank/DDBJ databases">
        <authorList>
            <person name="de Groot N.N."/>
        </authorList>
    </citation>
    <scope>NUCLEOTIDE SEQUENCE [LARGE SCALE GENOMIC DNA]</scope>
    <source>
        <strain evidence="2 3">DSM 14858</strain>
    </source>
</reference>
<dbReference type="AlphaFoldDB" id="A0A1H7H7Q2"/>
<evidence type="ECO:0000313" key="3">
    <source>
        <dbReference type="Proteomes" id="UP000199283"/>
    </source>
</evidence>
<keyword evidence="1" id="KW-0175">Coiled coil</keyword>
<dbReference type="RefSeq" id="WP_092759587.1">
    <property type="nucleotide sequence ID" value="NZ_FNZQ01000001.1"/>
</dbReference>
<dbReference type="OrthoDB" id="9791432at2"/>